<feature type="transmembrane region" description="Helical" evidence="7">
    <location>
        <begin position="464"/>
        <end position="483"/>
    </location>
</feature>
<dbReference type="Proteomes" id="UP000717995">
    <property type="component" value="Unassembled WGS sequence"/>
</dbReference>
<feature type="transmembrane region" description="Helical" evidence="7">
    <location>
        <begin position="250"/>
        <end position="272"/>
    </location>
</feature>
<keyword evidence="5 7" id="KW-1133">Transmembrane helix</keyword>
<sequence>MHPATSRSRGQLAFAPSALTLHKPKDRRPAAPCQSRIAVKSLTKDVELTFAKSPEKTPQHLKRSLKPRHLNMIAIGGSIGTGLFVASGSTVATAGPGGALLAYALIGLMVFFLMTSLGELAAYIPDSGSFCTYGSRFIDEGFGFAMGWNYWYNWAVTIAAELVAAQLVMTFWFPDVPGLYWSAIFLALMFALNFFSVKGFGESEFWFALIKVVAVVIFIGIGLASIFGIMHGIEAPGFSNFTTGDAPFVGGLQAMVGVAMIAGFSFQGTELIGVAAGESENPQKSIPVAIRQVFWRILMFYILSIFVIGMLIPYTDPSLLKTGSDNISTSPFTLLFERAGLAAAAGVMNAVILSAILSAGNSGMYASARMLFTMARQNKAPQLFGRLSRSGVPRNALYATTLIGALCFLTSFVGDKTVYTWLLNTSGMCGFIVWLGIAISHYRFRKGFVLQGGDLNELPYRAKWFPFGPLFAFCLCLAITLGQNYQAFVGERVDWAGLVATYISLPLFLAIWWGYRLKNGSRFVRYEEMNVRSARDDE</sequence>
<evidence type="ECO:0000256" key="7">
    <source>
        <dbReference type="SAM" id="Phobius"/>
    </source>
</evidence>
<dbReference type="InterPro" id="IPR050524">
    <property type="entry name" value="APC_YAT"/>
</dbReference>
<dbReference type="InterPro" id="IPR004840">
    <property type="entry name" value="Amino_acid_permease_CS"/>
</dbReference>
<accession>A0ABS2IBJ9</accession>
<feature type="transmembrane region" description="Helical" evidence="7">
    <location>
        <begin position="396"/>
        <end position="413"/>
    </location>
</feature>
<feature type="transmembrane region" description="Helical" evidence="7">
    <location>
        <begin position="293"/>
        <end position="314"/>
    </location>
</feature>
<evidence type="ECO:0000256" key="3">
    <source>
        <dbReference type="ARBA" id="ARBA00022692"/>
    </source>
</evidence>
<dbReference type="PANTHER" id="PTHR43341:SF1">
    <property type="entry name" value="GENERAL AMINO-ACID PERMEASE GAP1"/>
    <property type="match status" value="1"/>
</dbReference>
<keyword evidence="4" id="KW-0029">Amino-acid transport</keyword>
<keyword evidence="3 7" id="KW-0812">Transmembrane</keyword>
<dbReference type="PANTHER" id="PTHR43341">
    <property type="entry name" value="AMINO ACID PERMEASE"/>
    <property type="match status" value="1"/>
</dbReference>
<feature type="transmembrane region" description="Helical" evidence="7">
    <location>
        <begin position="70"/>
        <end position="94"/>
    </location>
</feature>
<evidence type="ECO:0000313" key="10">
    <source>
        <dbReference type="Proteomes" id="UP000717995"/>
    </source>
</evidence>
<feature type="domain" description="Amino acid permease/ SLC12A" evidence="8">
    <location>
        <begin position="69"/>
        <end position="519"/>
    </location>
</feature>
<dbReference type="InterPro" id="IPR004841">
    <property type="entry name" value="AA-permease/SLC12A_dom"/>
</dbReference>
<dbReference type="NCBIfam" id="NF008094">
    <property type="entry name" value="PRK10836.1"/>
    <property type="match status" value="1"/>
</dbReference>
<organism evidence="9 10">
    <name type="scientific">Zestomonas insulae</name>
    <dbReference type="NCBI Taxonomy" id="2809017"/>
    <lineage>
        <taxon>Bacteria</taxon>
        <taxon>Pseudomonadati</taxon>
        <taxon>Pseudomonadota</taxon>
        <taxon>Gammaproteobacteria</taxon>
        <taxon>Pseudomonadales</taxon>
        <taxon>Pseudomonadaceae</taxon>
        <taxon>Zestomonas</taxon>
    </lineage>
</organism>
<dbReference type="Gene3D" id="1.20.1740.10">
    <property type="entry name" value="Amino acid/polyamine transporter I"/>
    <property type="match status" value="1"/>
</dbReference>
<evidence type="ECO:0000256" key="4">
    <source>
        <dbReference type="ARBA" id="ARBA00022970"/>
    </source>
</evidence>
<keyword evidence="10" id="KW-1185">Reference proteome</keyword>
<name>A0ABS2IBJ9_9GAMM</name>
<evidence type="ECO:0000256" key="1">
    <source>
        <dbReference type="ARBA" id="ARBA00004141"/>
    </source>
</evidence>
<dbReference type="PROSITE" id="PS00218">
    <property type="entry name" value="AMINO_ACID_PERMEASE_1"/>
    <property type="match status" value="1"/>
</dbReference>
<comment type="subcellular location">
    <subcellularLocation>
        <location evidence="1">Membrane</location>
        <topology evidence="1">Multi-pass membrane protein</topology>
    </subcellularLocation>
</comment>
<feature type="transmembrane region" description="Helical" evidence="7">
    <location>
        <begin position="209"/>
        <end position="230"/>
    </location>
</feature>
<keyword evidence="2" id="KW-0813">Transport</keyword>
<dbReference type="Pfam" id="PF00324">
    <property type="entry name" value="AA_permease"/>
    <property type="match status" value="1"/>
</dbReference>
<evidence type="ECO:0000313" key="9">
    <source>
        <dbReference type="EMBL" id="MBM7060150.1"/>
    </source>
</evidence>
<feature type="transmembrane region" description="Helical" evidence="7">
    <location>
        <begin position="179"/>
        <end position="197"/>
    </location>
</feature>
<feature type="transmembrane region" description="Helical" evidence="7">
    <location>
        <begin position="100"/>
        <end position="124"/>
    </location>
</feature>
<evidence type="ECO:0000256" key="6">
    <source>
        <dbReference type="ARBA" id="ARBA00023136"/>
    </source>
</evidence>
<evidence type="ECO:0000259" key="8">
    <source>
        <dbReference type="Pfam" id="PF00324"/>
    </source>
</evidence>
<protein>
    <submittedName>
        <fullName evidence="9">Amino acid permease</fullName>
    </submittedName>
</protein>
<dbReference type="PIRSF" id="PIRSF006060">
    <property type="entry name" value="AA_transporter"/>
    <property type="match status" value="1"/>
</dbReference>
<feature type="transmembrane region" description="Helical" evidence="7">
    <location>
        <begin position="151"/>
        <end position="173"/>
    </location>
</feature>
<dbReference type="EMBL" id="JAFEUP010000001">
    <property type="protein sequence ID" value="MBM7060150.1"/>
    <property type="molecule type" value="Genomic_DNA"/>
</dbReference>
<evidence type="ECO:0000256" key="2">
    <source>
        <dbReference type="ARBA" id="ARBA00022448"/>
    </source>
</evidence>
<reference evidence="9 10" key="1">
    <citation type="submission" date="2021-02" db="EMBL/GenBank/DDBJ databases">
        <authorList>
            <person name="Lee D.-H."/>
        </authorList>
    </citation>
    <scope>NUCLEOTIDE SEQUENCE [LARGE SCALE GENOMIC DNA]</scope>
    <source>
        <strain evidence="9 10">UL073</strain>
    </source>
</reference>
<gene>
    <name evidence="9" type="ORF">JQX08_05465</name>
</gene>
<feature type="transmembrane region" description="Helical" evidence="7">
    <location>
        <begin position="495"/>
        <end position="515"/>
    </location>
</feature>
<keyword evidence="6 7" id="KW-0472">Membrane</keyword>
<proteinExistence type="predicted"/>
<comment type="caution">
    <text evidence="9">The sequence shown here is derived from an EMBL/GenBank/DDBJ whole genome shotgun (WGS) entry which is preliminary data.</text>
</comment>
<feature type="transmembrane region" description="Helical" evidence="7">
    <location>
        <begin position="339"/>
        <end position="360"/>
    </location>
</feature>
<feature type="transmembrane region" description="Helical" evidence="7">
    <location>
        <begin position="419"/>
        <end position="444"/>
    </location>
</feature>
<evidence type="ECO:0000256" key="5">
    <source>
        <dbReference type="ARBA" id="ARBA00022989"/>
    </source>
</evidence>